<name>A0A2Z4NCB6_9BACT</name>
<keyword evidence="2" id="KW-1185">Reference proteome</keyword>
<dbReference type="EMBL" id="CP030140">
    <property type="protein sequence ID" value="AWX69193.1"/>
    <property type="molecule type" value="Genomic_DNA"/>
</dbReference>
<gene>
    <name evidence="1" type="ORF">DP065_00235</name>
</gene>
<evidence type="ECO:0000313" key="1">
    <source>
        <dbReference type="EMBL" id="AWX69193.1"/>
    </source>
</evidence>
<dbReference type="AlphaFoldDB" id="A0A2Z4NCB6"/>
<reference evidence="2" key="1">
    <citation type="submission" date="2018-06" db="EMBL/GenBank/DDBJ databases">
        <title>Complete genome sequences of Mycoplasma anatis, M. anseris and M. cloacale type strains.</title>
        <authorList>
            <person name="Grozner D."/>
            <person name="Forro B."/>
            <person name="Sulyok K.M."/>
            <person name="Marton S."/>
            <person name="Kreizinger Z."/>
            <person name="Banyai K."/>
            <person name="Gyuranecz M."/>
        </authorList>
    </citation>
    <scope>NUCLEOTIDE SEQUENCE [LARGE SCALE GENOMIC DNA]</scope>
    <source>
        <strain evidence="2">ATCC 49234</strain>
    </source>
</reference>
<organism evidence="1 2">
    <name type="scientific">[Mycoplasma] anseris</name>
    <dbReference type="NCBI Taxonomy" id="92400"/>
    <lineage>
        <taxon>Bacteria</taxon>
        <taxon>Bacillati</taxon>
        <taxon>Mycoplasmatota</taxon>
        <taxon>Mycoplasmoidales</taxon>
        <taxon>Metamycoplasmataceae</taxon>
        <taxon>Metamycoplasma</taxon>
    </lineage>
</organism>
<dbReference type="Proteomes" id="UP000250218">
    <property type="component" value="Chromosome"/>
</dbReference>
<dbReference type="KEGG" id="mane:DP065_00235"/>
<accession>A0A2Z4NCB6</accession>
<sequence>MSNNEDFYERYLCSAKQIYNSCYLKNHILLKVYILKKYETILWKQKIINLNTFKITKFKL</sequence>
<evidence type="ECO:0000313" key="2">
    <source>
        <dbReference type="Proteomes" id="UP000250218"/>
    </source>
</evidence>
<protein>
    <submittedName>
        <fullName evidence="1">Uncharacterized protein</fullName>
    </submittedName>
</protein>
<proteinExistence type="predicted"/>